<accession>A0A3D8QHW9</accession>
<dbReference type="Proteomes" id="UP000256328">
    <property type="component" value="Unassembled WGS sequence"/>
</dbReference>
<name>A0A3D8QHW9_9HELO</name>
<protein>
    <recommendedName>
        <fullName evidence="4">MARVEL domain-containing protein</fullName>
    </recommendedName>
</protein>
<evidence type="ECO:0000256" key="1">
    <source>
        <dbReference type="SAM" id="Phobius"/>
    </source>
</evidence>
<proteinExistence type="predicted"/>
<organism evidence="2 3">
    <name type="scientific">Coleophoma crateriformis</name>
    <dbReference type="NCBI Taxonomy" id="565419"/>
    <lineage>
        <taxon>Eukaryota</taxon>
        <taxon>Fungi</taxon>
        <taxon>Dikarya</taxon>
        <taxon>Ascomycota</taxon>
        <taxon>Pezizomycotina</taxon>
        <taxon>Leotiomycetes</taxon>
        <taxon>Helotiales</taxon>
        <taxon>Dermateaceae</taxon>
        <taxon>Coleophoma</taxon>
    </lineage>
</organism>
<keyword evidence="1" id="KW-0812">Transmembrane</keyword>
<sequence>MSSPSHALLRVLHILSSVVVLKLSMYPFNPYLAFTIEGGMSGLYFIAFIAMAIAVARLDGCVGNLCTASRADTVISALVYLFWVISATKRAIQLLNRNEGYEKANDVEKAKQDSV</sequence>
<keyword evidence="1" id="KW-0472">Membrane</keyword>
<dbReference type="AlphaFoldDB" id="A0A3D8QHW9"/>
<keyword evidence="1" id="KW-1133">Transmembrane helix</keyword>
<evidence type="ECO:0008006" key="4">
    <source>
        <dbReference type="Google" id="ProtNLM"/>
    </source>
</evidence>
<comment type="caution">
    <text evidence="2">The sequence shown here is derived from an EMBL/GenBank/DDBJ whole genome shotgun (WGS) entry which is preliminary data.</text>
</comment>
<gene>
    <name evidence="2" type="ORF">BP5796_11324</name>
</gene>
<evidence type="ECO:0000313" key="3">
    <source>
        <dbReference type="Proteomes" id="UP000256328"/>
    </source>
</evidence>
<dbReference type="OrthoDB" id="2117453at2759"/>
<reference evidence="2 3" key="1">
    <citation type="journal article" date="2018" name="IMA Fungus">
        <title>IMA Genome-F 9: Draft genome sequence of Annulohypoxylon stygium, Aspergillus mulundensis, Berkeleyomyces basicola (syn. Thielaviopsis basicola), Ceratocystis smalleyi, two Cercospora beticola strains, Coleophoma cylindrospora, Fusarium fracticaudum, Phialophora cf. hyalina, and Morchella septimelata.</title>
        <authorList>
            <person name="Wingfield B.D."/>
            <person name="Bills G.F."/>
            <person name="Dong Y."/>
            <person name="Huang W."/>
            <person name="Nel W.J."/>
            <person name="Swalarsk-Parry B.S."/>
            <person name="Vaghefi N."/>
            <person name="Wilken P.M."/>
            <person name="An Z."/>
            <person name="de Beer Z.W."/>
            <person name="De Vos L."/>
            <person name="Chen L."/>
            <person name="Duong T.A."/>
            <person name="Gao Y."/>
            <person name="Hammerbacher A."/>
            <person name="Kikkert J.R."/>
            <person name="Li Y."/>
            <person name="Li H."/>
            <person name="Li K."/>
            <person name="Li Q."/>
            <person name="Liu X."/>
            <person name="Ma X."/>
            <person name="Naidoo K."/>
            <person name="Pethybridge S.J."/>
            <person name="Sun J."/>
            <person name="Steenkamp E.T."/>
            <person name="van der Nest M.A."/>
            <person name="van Wyk S."/>
            <person name="Wingfield M.J."/>
            <person name="Xiong C."/>
            <person name="Yue Q."/>
            <person name="Zhang X."/>
        </authorList>
    </citation>
    <scope>NUCLEOTIDE SEQUENCE [LARGE SCALE GENOMIC DNA]</scope>
    <source>
        <strain evidence="2 3">BP5796</strain>
    </source>
</reference>
<dbReference type="EMBL" id="PDLN01000018">
    <property type="protein sequence ID" value="RDW61432.1"/>
    <property type="molecule type" value="Genomic_DNA"/>
</dbReference>
<evidence type="ECO:0000313" key="2">
    <source>
        <dbReference type="EMBL" id="RDW61432.1"/>
    </source>
</evidence>
<keyword evidence="3" id="KW-1185">Reference proteome</keyword>
<feature type="transmembrane region" description="Helical" evidence="1">
    <location>
        <begin position="31"/>
        <end position="55"/>
    </location>
</feature>